<sequence>MSVNVLVIPEDFRKDRYVLKPIITEMMRGLGVRARVRVCSDPLLGGLGEALKWERISEILERYQGMVRLFLLIVDRDGDERREAKLRELETRARGFLRRADRVFLGENAWQEVEVWLLAGLKDLPKAWQWSEVRAERDPKERFYDDYARKRGLQDSPYEGRAALANEAAKNYLRIRKLCPDDVAALEQRIRAALVD</sequence>
<dbReference type="STRING" id="502025.Hoch_4092"/>
<dbReference type="eggNOG" id="ENOG5032JXI">
    <property type="taxonomic scope" value="Bacteria"/>
</dbReference>
<protein>
    <recommendedName>
        <fullName evidence="3">DUF4276 family protein</fullName>
    </recommendedName>
</protein>
<proteinExistence type="predicted"/>
<organism evidence="1 2">
    <name type="scientific">Haliangium ochraceum (strain DSM 14365 / JCM 11303 / SMP-2)</name>
    <dbReference type="NCBI Taxonomy" id="502025"/>
    <lineage>
        <taxon>Bacteria</taxon>
        <taxon>Pseudomonadati</taxon>
        <taxon>Myxococcota</taxon>
        <taxon>Polyangia</taxon>
        <taxon>Haliangiales</taxon>
        <taxon>Kofleriaceae</taxon>
        <taxon>Haliangium</taxon>
    </lineage>
</organism>
<dbReference type="HOGENOM" id="CLU_1383132_0_0_7"/>
<dbReference type="AlphaFoldDB" id="D0LJL6"/>
<evidence type="ECO:0008006" key="3">
    <source>
        <dbReference type="Google" id="ProtNLM"/>
    </source>
</evidence>
<gene>
    <name evidence="1" type="ordered locus">Hoch_4092</name>
</gene>
<dbReference type="EMBL" id="CP001804">
    <property type="protein sequence ID" value="ACY16590.1"/>
    <property type="molecule type" value="Genomic_DNA"/>
</dbReference>
<keyword evidence="2" id="KW-1185">Reference proteome</keyword>
<accession>D0LJL6</accession>
<dbReference type="Proteomes" id="UP000001880">
    <property type="component" value="Chromosome"/>
</dbReference>
<evidence type="ECO:0000313" key="2">
    <source>
        <dbReference type="Proteomes" id="UP000001880"/>
    </source>
</evidence>
<reference evidence="1 2" key="1">
    <citation type="journal article" date="2010" name="Stand. Genomic Sci.">
        <title>Complete genome sequence of Haliangium ochraceum type strain (SMP-2).</title>
        <authorList>
            <consortium name="US DOE Joint Genome Institute (JGI-PGF)"/>
            <person name="Ivanova N."/>
            <person name="Daum C."/>
            <person name="Lang E."/>
            <person name="Abt B."/>
            <person name="Kopitz M."/>
            <person name="Saunders E."/>
            <person name="Lapidus A."/>
            <person name="Lucas S."/>
            <person name="Glavina Del Rio T."/>
            <person name="Nolan M."/>
            <person name="Tice H."/>
            <person name="Copeland A."/>
            <person name="Cheng J.F."/>
            <person name="Chen F."/>
            <person name="Bruce D."/>
            <person name="Goodwin L."/>
            <person name="Pitluck S."/>
            <person name="Mavromatis K."/>
            <person name="Pati A."/>
            <person name="Mikhailova N."/>
            <person name="Chen A."/>
            <person name="Palaniappan K."/>
            <person name="Land M."/>
            <person name="Hauser L."/>
            <person name="Chang Y.J."/>
            <person name="Jeffries C.D."/>
            <person name="Detter J.C."/>
            <person name="Brettin T."/>
            <person name="Rohde M."/>
            <person name="Goker M."/>
            <person name="Bristow J."/>
            <person name="Markowitz V."/>
            <person name="Eisen J.A."/>
            <person name="Hugenholtz P."/>
            <person name="Kyrpides N.C."/>
            <person name="Klenk H.P."/>
        </authorList>
    </citation>
    <scope>NUCLEOTIDE SEQUENCE [LARGE SCALE GENOMIC DNA]</scope>
    <source>
        <strain evidence="2">DSM 14365 / CIP 107738 / JCM 11303 / AJ 13395 / SMP-2</strain>
    </source>
</reference>
<dbReference type="KEGG" id="hoh:Hoch_4092"/>
<evidence type="ECO:0000313" key="1">
    <source>
        <dbReference type="EMBL" id="ACY16590.1"/>
    </source>
</evidence>
<dbReference type="OrthoDB" id="7059563at2"/>
<name>D0LJL6_HALO1</name>
<dbReference type="RefSeq" id="WP_012829188.1">
    <property type="nucleotide sequence ID" value="NC_013440.1"/>
</dbReference>